<dbReference type="PANTHER" id="PTHR11552">
    <property type="entry name" value="GLUCOSE-METHANOL-CHOLINE GMC OXIDOREDUCTASE"/>
    <property type="match status" value="1"/>
</dbReference>
<dbReference type="PANTHER" id="PTHR11552:SF147">
    <property type="entry name" value="CHOLINE DEHYDROGENASE, MITOCHONDRIAL"/>
    <property type="match status" value="1"/>
</dbReference>
<comment type="caution">
    <text evidence="9">The sequence shown here is derived from an EMBL/GenBank/DDBJ whole genome shotgun (WGS) entry which is preliminary data.</text>
</comment>
<dbReference type="InterPro" id="IPR000172">
    <property type="entry name" value="GMC_OxRdtase_N"/>
</dbReference>
<dbReference type="Gene3D" id="3.30.410.40">
    <property type="match status" value="1"/>
</dbReference>
<evidence type="ECO:0000256" key="6">
    <source>
        <dbReference type="PIRSR" id="PIRSR000137-2"/>
    </source>
</evidence>
<feature type="binding site" evidence="6">
    <location>
        <begin position="102"/>
        <end position="105"/>
    </location>
    <ligand>
        <name>FAD</name>
        <dbReference type="ChEBI" id="CHEBI:57692"/>
    </ligand>
</feature>
<comment type="cofactor">
    <cofactor evidence="1 6">
        <name>FAD</name>
        <dbReference type="ChEBI" id="CHEBI:57692"/>
    </cofactor>
</comment>
<feature type="binding site" evidence="6">
    <location>
        <begin position="465"/>
        <end position="466"/>
    </location>
    <ligand>
        <name>FAD</name>
        <dbReference type="ChEBI" id="CHEBI:57692"/>
    </ligand>
</feature>
<organism evidence="9 12">
    <name type="scientific">Pseudomonas helleri</name>
    <dbReference type="NCBI Taxonomy" id="1608996"/>
    <lineage>
        <taxon>Bacteria</taxon>
        <taxon>Pseudomonadati</taxon>
        <taxon>Pseudomonadota</taxon>
        <taxon>Gammaproteobacteria</taxon>
        <taxon>Pseudomonadales</taxon>
        <taxon>Pseudomonadaceae</taxon>
        <taxon>Pseudomonas</taxon>
    </lineage>
</organism>
<feature type="binding site" evidence="6">
    <location>
        <position position="235"/>
    </location>
    <ligand>
        <name>FAD</name>
        <dbReference type="ChEBI" id="CHEBI:57692"/>
    </ligand>
</feature>
<evidence type="ECO:0000256" key="2">
    <source>
        <dbReference type="ARBA" id="ARBA00010790"/>
    </source>
</evidence>
<keyword evidence="4 6" id="KW-0274">FAD</keyword>
<dbReference type="EMBL" id="WIVU01000005">
    <property type="protein sequence ID" value="MQU04892.1"/>
    <property type="molecule type" value="Genomic_DNA"/>
</dbReference>
<accession>A0A6A7Z531</accession>
<evidence type="ECO:0000256" key="5">
    <source>
        <dbReference type="ARBA" id="ARBA00023002"/>
    </source>
</evidence>
<dbReference type="SUPFAM" id="SSF51905">
    <property type="entry name" value="FAD/NAD(P)-binding domain"/>
    <property type="match status" value="1"/>
</dbReference>
<proteinExistence type="inferred from homology"/>
<keyword evidence="5" id="KW-0560">Oxidoreductase</keyword>
<comment type="similarity">
    <text evidence="2 7">Belongs to the GMC oxidoreductase family.</text>
</comment>
<dbReference type="Pfam" id="PF00732">
    <property type="entry name" value="GMC_oxred_N"/>
    <property type="match status" value="1"/>
</dbReference>
<dbReference type="EMBL" id="WIVV01000023">
    <property type="protein sequence ID" value="MQU42345.1"/>
    <property type="molecule type" value="Genomic_DNA"/>
</dbReference>
<dbReference type="AlphaFoldDB" id="A0A6A7Z531"/>
<dbReference type="Proteomes" id="UP000478064">
    <property type="component" value="Unassembled WGS sequence"/>
</dbReference>
<dbReference type="PIRSF" id="PIRSF000137">
    <property type="entry name" value="Alcohol_oxidase"/>
    <property type="match status" value="1"/>
</dbReference>
<dbReference type="RefSeq" id="WP_153331721.1">
    <property type="nucleotide sequence ID" value="NZ_CP181271.1"/>
</dbReference>
<evidence type="ECO:0000313" key="12">
    <source>
        <dbReference type="Proteomes" id="UP000478064"/>
    </source>
</evidence>
<evidence type="ECO:0000256" key="4">
    <source>
        <dbReference type="ARBA" id="ARBA00022827"/>
    </source>
</evidence>
<gene>
    <name evidence="9" type="ORF">GHO27_04245</name>
    <name evidence="10" type="ORF">GHO28_07445</name>
</gene>
<dbReference type="GO" id="GO:0016614">
    <property type="term" value="F:oxidoreductase activity, acting on CH-OH group of donors"/>
    <property type="evidence" value="ECO:0007669"/>
    <property type="project" value="InterPro"/>
</dbReference>
<feature type="domain" description="Glucose-methanol-choline oxidoreductase N-terminal" evidence="8">
    <location>
        <begin position="92"/>
        <end position="115"/>
    </location>
</feature>
<dbReference type="SUPFAM" id="SSF54373">
    <property type="entry name" value="FAD-linked reductases, C-terminal domain"/>
    <property type="match status" value="1"/>
</dbReference>
<name>A0A6A7Z531_9PSED</name>
<dbReference type="PROSITE" id="PS00623">
    <property type="entry name" value="GMC_OXRED_1"/>
    <property type="match status" value="1"/>
</dbReference>
<reference evidence="11 12" key="1">
    <citation type="submission" date="2019-10" db="EMBL/GenBank/DDBJ databases">
        <title>Evaluation of single-gene subtyping targets for Pseudomonas.</title>
        <authorList>
            <person name="Reichler S.J."/>
            <person name="Orsi R.H."/>
            <person name="Wiedmann M."/>
            <person name="Martin N.H."/>
            <person name="Murphy S.I."/>
        </authorList>
    </citation>
    <scope>NUCLEOTIDE SEQUENCE [LARGE SCALE GENOMIC DNA]</scope>
    <source>
        <strain evidence="9 12">FSL R10-1637</strain>
        <strain evidence="10 11">FSL R10-1876</strain>
    </source>
</reference>
<keyword evidence="3 7" id="KW-0285">Flavoprotein</keyword>
<evidence type="ECO:0000256" key="3">
    <source>
        <dbReference type="ARBA" id="ARBA00022630"/>
    </source>
</evidence>
<sequence length="530" mass="57316">MSTEHYDYIIVGGGTAGSVLANRLSARADKRVLLIEAGADTPDNNTPNEILDGLQPWLPRQAGDRFFWPGLNVLRASQHPDIPRDPQRYEQGRILGGGSSVNMMVANRGLPRDYDEWAEQGAEGWDWQGVLPYFRKLEHDIDFGLSDPEQHGHSGPLPIARIDSRRWGSFTRASANALHSLGLDNIVDQNGRFEDGYFAPSVSIEYQQRVSSARAYLTPEVRSRSNLTLWTHTQVQALRLNGQTITGVNVLRNGQLLNVSASEVILAAGALQSPALLLRAGIGPADQLRDLGIGVVADRPGVGQNLWDHSSIGLTARLHDNLPASDEPGSAHLLAARVSSGVNPDVPGDLYLGIARNAALGTAGAVLWVNKPDSTGHLRLHSSDPTDYPHVEFNLLSDRRDLERLREGLRLLAKVFASPEVAAFSGPPRLNRFAETTLEGPLLADLLADDDALERYLRTHVGGVWHASGTCRIGRTDDPLAVVDPAGRVLGVQGLRVADASVIPVIPTANTNLPTVMIAEKLSDLILANA</sequence>
<dbReference type="Pfam" id="PF05199">
    <property type="entry name" value="GMC_oxred_C"/>
    <property type="match status" value="1"/>
</dbReference>
<dbReference type="InterPro" id="IPR036188">
    <property type="entry name" value="FAD/NAD-bd_sf"/>
</dbReference>
<dbReference type="InterPro" id="IPR007867">
    <property type="entry name" value="GMC_OxRtase_C"/>
</dbReference>
<dbReference type="Proteomes" id="UP000466863">
    <property type="component" value="Unassembled WGS sequence"/>
</dbReference>
<evidence type="ECO:0000256" key="1">
    <source>
        <dbReference type="ARBA" id="ARBA00001974"/>
    </source>
</evidence>
<dbReference type="Gene3D" id="3.50.50.60">
    <property type="entry name" value="FAD/NAD(P)-binding domain"/>
    <property type="match status" value="1"/>
</dbReference>
<evidence type="ECO:0000313" key="9">
    <source>
        <dbReference type="EMBL" id="MQU04892.1"/>
    </source>
</evidence>
<evidence type="ECO:0000313" key="10">
    <source>
        <dbReference type="EMBL" id="MQU42345.1"/>
    </source>
</evidence>
<evidence type="ECO:0000259" key="8">
    <source>
        <dbReference type="PROSITE" id="PS00623"/>
    </source>
</evidence>
<dbReference type="GO" id="GO:0050660">
    <property type="term" value="F:flavin adenine dinucleotide binding"/>
    <property type="evidence" value="ECO:0007669"/>
    <property type="project" value="InterPro"/>
</dbReference>
<evidence type="ECO:0000256" key="7">
    <source>
        <dbReference type="RuleBase" id="RU003968"/>
    </source>
</evidence>
<protein>
    <submittedName>
        <fullName evidence="9">NAD(P)-binding protein</fullName>
    </submittedName>
</protein>
<evidence type="ECO:0000313" key="11">
    <source>
        <dbReference type="Proteomes" id="UP000466863"/>
    </source>
</evidence>
<dbReference type="InterPro" id="IPR012132">
    <property type="entry name" value="GMC_OxRdtase"/>
</dbReference>